<dbReference type="PANTHER" id="PTHR33886:SF8">
    <property type="entry name" value="UNSATURATED RHAMNOGALACTURONAN HYDROLASE (EUROFUNG)"/>
    <property type="match status" value="1"/>
</dbReference>
<dbReference type="SUPFAM" id="SSF48208">
    <property type="entry name" value="Six-hairpin glycosidases"/>
    <property type="match status" value="1"/>
</dbReference>
<dbReference type="InterPro" id="IPR010905">
    <property type="entry name" value="Glyco_hydro_88"/>
</dbReference>
<dbReference type="RefSeq" id="WP_348266621.1">
    <property type="nucleotide sequence ID" value="NZ_CP121194.1"/>
</dbReference>
<dbReference type="AlphaFoldDB" id="A0AAU7D4P2"/>
<evidence type="ECO:0000313" key="3">
    <source>
        <dbReference type="EMBL" id="XBH09111.1"/>
    </source>
</evidence>
<feature type="chain" id="PRO_5043288574" evidence="2">
    <location>
        <begin position="27"/>
        <end position="416"/>
    </location>
</feature>
<dbReference type="EMBL" id="CP121195">
    <property type="protein sequence ID" value="XBH12315.1"/>
    <property type="molecule type" value="Genomic_DNA"/>
</dbReference>
<dbReference type="Pfam" id="PF07470">
    <property type="entry name" value="Glyco_hydro_88"/>
    <property type="match status" value="1"/>
</dbReference>
<reference evidence="4" key="1">
    <citation type="submission" date="2023-03" db="EMBL/GenBank/DDBJ databases">
        <title>Edaphobacter sp.</title>
        <authorList>
            <person name="Huber K.J."/>
            <person name="Papendorf J."/>
            <person name="Pilke C."/>
            <person name="Bunk B."/>
            <person name="Sproeer C."/>
            <person name="Pester M."/>
        </authorList>
    </citation>
    <scope>NUCLEOTIDE SEQUENCE</scope>
    <source>
        <strain evidence="3">DSM 109919</strain>
        <strain evidence="4">DSM 109920</strain>
    </source>
</reference>
<organism evidence="4">
    <name type="scientific">Edaphobacter paludis</name>
    <dbReference type="NCBI Taxonomy" id="3035702"/>
    <lineage>
        <taxon>Bacteria</taxon>
        <taxon>Pseudomonadati</taxon>
        <taxon>Acidobacteriota</taxon>
        <taxon>Terriglobia</taxon>
        <taxon>Terriglobales</taxon>
        <taxon>Acidobacteriaceae</taxon>
        <taxon>Edaphobacter</taxon>
    </lineage>
</organism>
<dbReference type="InterPro" id="IPR012341">
    <property type="entry name" value="6hp_glycosidase-like_sf"/>
</dbReference>
<dbReference type="InterPro" id="IPR008928">
    <property type="entry name" value="6-hairpin_glycosidase_sf"/>
</dbReference>
<dbReference type="GO" id="GO:0005975">
    <property type="term" value="P:carbohydrate metabolic process"/>
    <property type="evidence" value="ECO:0007669"/>
    <property type="project" value="InterPro"/>
</dbReference>
<evidence type="ECO:0000313" key="4">
    <source>
        <dbReference type="EMBL" id="XBH12315.1"/>
    </source>
</evidence>
<evidence type="ECO:0000256" key="1">
    <source>
        <dbReference type="ARBA" id="ARBA00022801"/>
    </source>
</evidence>
<dbReference type="PANTHER" id="PTHR33886">
    <property type="entry name" value="UNSATURATED RHAMNOGALACTURONAN HYDROLASE (EUROFUNG)"/>
    <property type="match status" value="1"/>
</dbReference>
<proteinExistence type="predicted"/>
<name>A0AAU7D4P2_9BACT</name>
<dbReference type="EMBL" id="CP121194">
    <property type="protein sequence ID" value="XBH09111.1"/>
    <property type="molecule type" value="Genomic_DNA"/>
</dbReference>
<dbReference type="InterPro" id="IPR052043">
    <property type="entry name" value="PolySaccharide_Degr_Enz"/>
</dbReference>
<feature type="signal peptide" evidence="2">
    <location>
        <begin position="1"/>
        <end position="26"/>
    </location>
</feature>
<gene>
    <name evidence="3" type="ORF">P4G45_11505</name>
    <name evidence="4" type="ORF">P8936_11450</name>
</gene>
<keyword evidence="2" id="KW-0732">Signal</keyword>
<sequence length="416" mass="46967">MHRFYRKYAAVVPVLLLSLGLQEATAQQISYQHATAKQLAGIAKDNSRHFGDDPDDPGPLATDLSYKISPAAVGKAMRKVADWQLARSQPYFDRIWTWSILYSGFMAASESLDDAKYRDAMMAMGTKFDWRLRSHLPNADDQSVGQTYLELFLLKKEPAMMEPTRSELDAVLAAPRLSTIPGKELPWWWCDALFMGPPVWARMYAATGDRRYISYLDEEWWKTSDLLYDTREHLYARDASYLTKTESNGQRMFWGRGNGWVMGGIARTLEYLPKDDPARPKYVKQLQEMSARIASLQGKDGMWRSGLLDQSNYDLPEMSGSALMTYAMAWGVNEGILDRKIYRPVIEKAWAGMLHHVYADGRLGCIQQTGAEPAPFKASASYTYGVGAFLLAGSEIRRMGGNSSGGKRVHSSRFRL</sequence>
<dbReference type="GO" id="GO:0016787">
    <property type="term" value="F:hydrolase activity"/>
    <property type="evidence" value="ECO:0007669"/>
    <property type="project" value="UniProtKB-KW"/>
</dbReference>
<dbReference type="KEGG" id="epl:P4G45_11505"/>
<accession>A0AAU7CV87</accession>
<keyword evidence="1 4" id="KW-0378">Hydrolase</keyword>
<accession>A0AAU7D4P2</accession>
<evidence type="ECO:0000256" key="2">
    <source>
        <dbReference type="SAM" id="SignalP"/>
    </source>
</evidence>
<dbReference type="Gene3D" id="1.50.10.10">
    <property type="match status" value="1"/>
</dbReference>
<protein>
    <submittedName>
        <fullName evidence="4">Glycoside hydrolase family 88 protein</fullName>
    </submittedName>
</protein>